<dbReference type="STRING" id="1155689.SAMN05444278_104217"/>
<organism evidence="13 14">
    <name type="scientific">Psychroflexus salarius</name>
    <dbReference type="NCBI Taxonomy" id="1155689"/>
    <lineage>
        <taxon>Bacteria</taxon>
        <taxon>Pseudomonadati</taxon>
        <taxon>Bacteroidota</taxon>
        <taxon>Flavobacteriia</taxon>
        <taxon>Flavobacteriales</taxon>
        <taxon>Flavobacteriaceae</taxon>
        <taxon>Psychroflexus</taxon>
    </lineage>
</organism>
<gene>
    <name evidence="13" type="ORF">SAMN05444278_104217</name>
</gene>
<dbReference type="OrthoDB" id="9812372at2"/>
<dbReference type="Pfam" id="PF13145">
    <property type="entry name" value="Rotamase_2"/>
    <property type="match status" value="1"/>
</dbReference>
<evidence type="ECO:0000256" key="4">
    <source>
        <dbReference type="ARBA" id="ARBA00022692"/>
    </source>
</evidence>
<protein>
    <recommendedName>
        <fullName evidence="9">Periplasmic chaperone PpiD</fullName>
    </recommendedName>
    <alternativeName>
        <fullName evidence="10">Periplasmic folding chaperone</fullName>
    </alternativeName>
</protein>
<keyword evidence="4" id="KW-0812">Transmembrane</keyword>
<proteinExistence type="inferred from homology"/>
<evidence type="ECO:0000256" key="9">
    <source>
        <dbReference type="ARBA" id="ARBA00040743"/>
    </source>
</evidence>
<keyword evidence="14" id="KW-1185">Reference proteome</keyword>
<dbReference type="InterPro" id="IPR027304">
    <property type="entry name" value="Trigger_fact/SurA_dom_sf"/>
</dbReference>
<evidence type="ECO:0000256" key="2">
    <source>
        <dbReference type="ARBA" id="ARBA00022475"/>
    </source>
</evidence>
<dbReference type="Pfam" id="PF13616">
    <property type="entry name" value="Rotamase_3"/>
    <property type="match status" value="1"/>
</dbReference>
<dbReference type="RefSeq" id="WP_073192920.1">
    <property type="nucleotide sequence ID" value="NZ_FQTW01000004.1"/>
</dbReference>
<feature type="domain" description="PpiC" evidence="12">
    <location>
        <begin position="344"/>
        <end position="450"/>
    </location>
</feature>
<evidence type="ECO:0000313" key="14">
    <source>
        <dbReference type="Proteomes" id="UP000184462"/>
    </source>
</evidence>
<dbReference type="SUPFAM" id="SSF54534">
    <property type="entry name" value="FKBP-like"/>
    <property type="match status" value="2"/>
</dbReference>
<dbReference type="PANTHER" id="PTHR47529:SF1">
    <property type="entry name" value="PERIPLASMIC CHAPERONE PPID"/>
    <property type="match status" value="1"/>
</dbReference>
<evidence type="ECO:0000256" key="11">
    <source>
        <dbReference type="PROSITE-ProRule" id="PRU00278"/>
    </source>
</evidence>
<dbReference type="InterPro" id="IPR000297">
    <property type="entry name" value="PPIase_PpiC"/>
</dbReference>
<keyword evidence="6" id="KW-0472">Membrane</keyword>
<keyword evidence="5" id="KW-1133">Transmembrane helix</keyword>
<keyword evidence="7" id="KW-0143">Chaperone</keyword>
<evidence type="ECO:0000256" key="3">
    <source>
        <dbReference type="ARBA" id="ARBA00022519"/>
    </source>
</evidence>
<evidence type="ECO:0000313" key="13">
    <source>
        <dbReference type="EMBL" id="SHE72279.1"/>
    </source>
</evidence>
<accession>A0A1M4VTH6</accession>
<reference evidence="13 14" key="1">
    <citation type="submission" date="2016-11" db="EMBL/GenBank/DDBJ databases">
        <authorList>
            <person name="Jaros S."/>
            <person name="Januszkiewicz K."/>
            <person name="Wedrychowicz H."/>
        </authorList>
    </citation>
    <scope>NUCLEOTIDE SEQUENCE [LARGE SCALE GENOMIC DNA]</scope>
    <source>
        <strain evidence="13 14">DSM 25661</strain>
    </source>
</reference>
<evidence type="ECO:0000259" key="12">
    <source>
        <dbReference type="PROSITE" id="PS50198"/>
    </source>
</evidence>
<dbReference type="PROSITE" id="PS50198">
    <property type="entry name" value="PPIC_PPIASE_2"/>
    <property type="match status" value="1"/>
</dbReference>
<dbReference type="Pfam" id="PF13623">
    <property type="entry name" value="SurA_N_2"/>
    <property type="match status" value="1"/>
</dbReference>
<keyword evidence="11 13" id="KW-0413">Isomerase</keyword>
<dbReference type="Proteomes" id="UP000184462">
    <property type="component" value="Unassembled WGS sequence"/>
</dbReference>
<dbReference type="GO" id="GO:0003755">
    <property type="term" value="F:peptidyl-prolyl cis-trans isomerase activity"/>
    <property type="evidence" value="ECO:0007669"/>
    <property type="project" value="UniProtKB-KW"/>
</dbReference>
<evidence type="ECO:0000256" key="1">
    <source>
        <dbReference type="ARBA" id="ARBA00004382"/>
    </source>
</evidence>
<dbReference type="InterPro" id="IPR052029">
    <property type="entry name" value="PpiD_chaperone"/>
</dbReference>
<dbReference type="InterPro" id="IPR046357">
    <property type="entry name" value="PPIase_dom_sf"/>
</dbReference>
<comment type="subcellular location">
    <subcellularLocation>
        <location evidence="1">Cell inner membrane</location>
        <topology evidence="1">Single-pass type II membrane protein</topology>
        <orientation evidence="1">Periplasmic side</orientation>
    </subcellularLocation>
</comment>
<dbReference type="AlphaFoldDB" id="A0A1M4VTH6"/>
<evidence type="ECO:0000256" key="8">
    <source>
        <dbReference type="ARBA" id="ARBA00038408"/>
    </source>
</evidence>
<dbReference type="PANTHER" id="PTHR47529">
    <property type="entry name" value="PEPTIDYL-PROLYL CIS-TRANS ISOMERASE D"/>
    <property type="match status" value="1"/>
</dbReference>
<evidence type="ECO:0000256" key="7">
    <source>
        <dbReference type="ARBA" id="ARBA00023186"/>
    </source>
</evidence>
<evidence type="ECO:0000256" key="6">
    <source>
        <dbReference type="ARBA" id="ARBA00023136"/>
    </source>
</evidence>
<evidence type="ECO:0000256" key="10">
    <source>
        <dbReference type="ARBA" id="ARBA00042775"/>
    </source>
</evidence>
<dbReference type="GO" id="GO:0005886">
    <property type="term" value="C:plasma membrane"/>
    <property type="evidence" value="ECO:0007669"/>
    <property type="project" value="UniProtKB-SubCell"/>
</dbReference>
<dbReference type="Gene3D" id="3.10.50.40">
    <property type="match status" value="2"/>
</dbReference>
<keyword evidence="2" id="KW-1003">Cell membrane</keyword>
<name>A0A1M4VTH6_9FLAO</name>
<keyword evidence="11" id="KW-0697">Rotamase</keyword>
<comment type="similarity">
    <text evidence="8">Belongs to the PpiD chaperone family.</text>
</comment>
<evidence type="ECO:0000256" key="5">
    <source>
        <dbReference type="ARBA" id="ARBA00022989"/>
    </source>
</evidence>
<sequence length="718" mass="80199">MAILNKIRQRTVFLIVIIALALFSFVLADLIKQGGFTSNKSLSNIGVVGDEEISREEFVQIVENRVQQSQGRVSTIQAVNQVWDSKVYQMLLDQEFENLGLNVGQDQIINVMAERLAGNPQFSNEAGFFDEAKMKQYVAEIKLTSPQQYQQWLDFEESVETIAKSELYYDMIKAGIGATKLEAKQAYKQQNDRLNIDFVKIPYTKAADVEVSKADIKAYINQNKTQFKQEAERDIKLVHFKEEPSAEDFTAVEDDLKELLTDREEYDQVSDSNQVIQGFKTTDDVEGFVNRNSDVPFADVYTFNYSLKENKDEILALTEGEVLGPIKSGQQFRLIKMLEQTNLPDSIKLKHILVTYEGTGVDPQITRTQDEAQALADSLQTLISNDIEQFGDLAEKFSADRQSAGNGGDLNWITYGRLVEDFNDYVFDQQPNHKGVVETEFGYHVVYVEDKTEPKPAVKLATIVKTVNPSELTLNNLYRKASNFELAAEDASLEEAAKAEDLKIKPVNNMKALDETISGLGQQRSIVKWAFSDEAKVGSVKRFDISNGYVVAELVNATNEGVQSVEEASATVTPILKKQKQAEELIAQIESEDLNAVASKFEVSVQKASAVNMSSPVLPGSGSEPKVVGAAFALDKNGVSQPIQGEKGVYVIKLTGKQPAAELPSYVGMATQETKRRIQTFDQKVQPTSRNYTNPKLNPVYKALKEGTEIEDKRTMFY</sequence>
<dbReference type="SUPFAM" id="SSF109998">
    <property type="entry name" value="Triger factor/SurA peptide-binding domain-like"/>
    <property type="match status" value="1"/>
</dbReference>
<keyword evidence="3" id="KW-0997">Cell inner membrane</keyword>
<dbReference type="EMBL" id="FQTW01000004">
    <property type="protein sequence ID" value="SHE72279.1"/>
    <property type="molecule type" value="Genomic_DNA"/>
</dbReference>